<evidence type="ECO:0000256" key="1">
    <source>
        <dbReference type="SAM" id="Coils"/>
    </source>
</evidence>
<proteinExistence type="predicted"/>
<accession>A0AAD8D463</accession>
<dbReference type="Gene3D" id="3.10.100.10">
    <property type="entry name" value="Mannose-Binding Protein A, subunit A"/>
    <property type="match status" value="1"/>
</dbReference>
<dbReference type="Gene3D" id="1.10.287.1490">
    <property type="match status" value="1"/>
</dbReference>
<keyword evidence="3" id="KW-0812">Transmembrane</keyword>
<keyword evidence="4" id="KW-0675">Receptor</keyword>
<evidence type="ECO:0000256" key="3">
    <source>
        <dbReference type="SAM" id="Phobius"/>
    </source>
</evidence>
<keyword evidence="1" id="KW-0175">Coiled coil</keyword>
<dbReference type="PANTHER" id="PTHR15028:SF6">
    <property type="entry name" value="B-CELL DIFFERENTIATION ANTIGEN CD72"/>
    <property type="match status" value="1"/>
</dbReference>
<dbReference type="Proteomes" id="UP001230051">
    <property type="component" value="Unassembled WGS sequence"/>
</dbReference>
<dbReference type="InterPro" id="IPR016186">
    <property type="entry name" value="C-type_lectin-like/link_sf"/>
</dbReference>
<dbReference type="GO" id="GO:0004888">
    <property type="term" value="F:transmembrane signaling receptor activity"/>
    <property type="evidence" value="ECO:0007669"/>
    <property type="project" value="InterPro"/>
</dbReference>
<gene>
    <name evidence="4" type="primary">Cd209e</name>
    <name evidence="4" type="ORF">AOXY_G16771</name>
</gene>
<dbReference type="AlphaFoldDB" id="A0AAD8D463"/>
<comment type="caution">
    <text evidence="4">The sequence shown here is derived from an EMBL/GenBank/DDBJ whole genome shotgun (WGS) entry which is preliminary data.</text>
</comment>
<evidence type="ECO:0000313" key="5">
    <source>
        <dbReference type="Proteomes" id="UP001230051"/>
    </source>
</evidence>
<dbReference type="EMBL" id="JAGXEW010000015">
    <property type="protein sequence ID" value="KAK1163317.1"/>
    <property type="molecule type" value="Genomic_DNA"/>
</dbReference>
<feature type="transmembrane region" description="Helical" evidence="3">
    <location>
        <begin position="93"/>
        <end position="114"/>
    </location>
</feature>
<sequence>MLVSLRSATILQQYNKMSGEVLYSSVTFTRKPSDQAAAKLCAGREDDVTYATVKFAEAPNSQQQQQTDPSRTADPTSPVSAAGKASSYRQPALVLLILCCLLLAAIISLAVHHFKTKEDPEKYTSLSTNYTSLLNQLQDLRSDYSNLNKNHSELQSNNRNLSETHSELQSNYSKLSGSYSNLQNNYSRLNETHSELQSNYSRLNETHSELQSNYSRLLQNQSQLLDEKNRLQKENSELKKNNNELSVKSSILDKLDKYCPLKEGSSKERVCKACPVNWVEFNGKCYYFSTDKMDWNSSRASCVSMGADLVIIESEAEQVQYCKHSSLNFCSNNFIENKLSGKFTFHVFLNFLSFKYSNSLFL</sequence>
<keyword evidence="3" id="KW-0472">Membrane</keyword>
<keyword evidence="3" id="KW-1133">Transmembrane helix</keyword>
<feature type="coiled-coil region" evidence="1">
    <location>
        <begin position="130"/>
        <end position="248"/>
    </location>
</feature>
<reference evidence="4" key="1">
    <citation type="submission" date="2022-02" db="EMBL/GenBank/DDBJ databases">
        <title>Atlantic sturgeon de novo genome assembly.</title>
        <authorList>
            <person name="Stock M."/>
            <person name="Klopp C."/>
            <person name="Guiguen Y."/>
            <person name="Cabau C."/>
            <person name="Parinello H."/>
            <person name="Santidrian Yebra-Pimentel E."/>
            <person name="Kuhl H."/>
            <person name="Dirks R.P."/>
            <person name="Guessner J."/>
            <person name="Wuertz S."/>
            <person name="Du K."/>
            <person name="Schartl M."/>
        </authorList>
    </citation>
    <scope>NUCLEOTIDE SEQUENCE</scope>
    <source>
        <strain evidence="4">STURGEONOMICS-FGT-2020</strain>
        <tissue evidence="4">Whole blood</tissue>
    </source>
</reference>
<dbReference type="InterPro" id="IPR016187">
    <property type="entry name" value="CTDL_fold"/>
</dbReference>
<protein>
    <submittedName>
        <fullName evidence="4">Asialoglycoprotein receptor 1-like</fullName>
    </submittedName>
</protein>
<feature type="region of interest" description="Disordered" evidence="2">
    <location>
        <begin position="56"/>
        <end position="83"/>
    </location>
</feature>
<feature type="compositionally biased region" description="Polar residues" evidence="2">
    <location>
        <begin position="59"/>
        <end position="79"/>
    </location>
</feature>
<dbReference type="SUPFAM" id="SSF56436">
    <property type="entry name" value="C-type lectin-like"/>
    <property type="match status" value="1"/>
</dbReference>
<dbReference type="InterPro" id="IPR039689">
    <property type="entry name" value="CD72"/>
</dbReference>
<keyword evidence="5" id="KW-1185">Reference proteome</keyword>
<evidence type="ECO:0000313" key="4">
    <source>
        <dbReference type="EMBL" id="KAK1163317.1"/>
    </source>
</evidence>
<organism evidence="4 5">
    <name type="scientific">Acipenser oxyrinchus oxyrinchus</name>
    <dbReference type="NCBI Taxonomy" id="40147"/>
    <lineage>
        <taxon>Eukaryota</taxon>
        <taxon>Metazoa</taxon>
        <taxon>Chordata</taxon>
        <taxon>Craniata</taxon>
        <taxon>Vertebrata</taxon>
        <taxon>Euteleostomi</taxon>
        <taxon>Actinopterygii</taxon>
        <taxon>Chondrostei</taxon>
        <taxon>Acipenseriformes</taxon>
        <taxon>Acipenseridae</taxon>
        <taxon>Acipenser</taxon>
    </lineage>
</organism>
<evidence type="ECO:0000256" key="2">
    <source>
        <dbReference type="SAM" id="MobiDB-lite"/>
    </source>
</evidence>
<dbReference type="PANTHER" id="PTHR15028">
    <property type="entry name" value="CD72-RELATED"/>
    <property type="match status" value="1"/>
</dbReference>
<name>A0AAD8D463_ACIOX</name>
<dbReference type="GO" id="GO:0005886">
    <property type="term" value="C:plasma membrane"/>
    <property type="evidence" value="ECO:0007669"/>
    <property type="project" value="InterPro"/>
</dbReference>